<dbReference type="Gene3D" id="1.10.10.60">
    <property type="entry name" value="Homeodomain-like"/>
    <property type="match status" value="1"/>
</dbReference>
<dbReference type="GO" id="GO:0000976">
    <property type="term" value="F:transcription cis-regulatory region binding"/>
    <property type="evidence" value="ECO:0007669"/>
    <property type="project" value="TreeGrafter"/>
</dbReference>
<keyword evidence="3" id="KW-0804">Transcription</keyword>
<comment type="caution">
    <text evidence="6">The sequence shown here is derived from an EMBL/GenBank/DDBJ whole genome shotgun (WGS) entry which is preliminary data.</text>
</comment>
<dbReference type="Pfam" id="PF00440">
    <property type="entry name" value="TetR_N"/>
    <property type="match status" value="1"/>
</dbReference>
<sequence length="199" mass="22141">MTVAKRGAGRPRSEEARHAVLGATQQLLLDGICVRDLTIEQIAQTSGVSRPTIYRWWPNKVVLVIDAFLEAAEPLMQYQHKGSPRIVLKAQLREVMKLARGRGGKVVIEILGEARLDPSVLEIFRERFLDVRRAAMRAFLLKAQETGDIAPGIDIELVIDLILGPIYLRLLLNHLPLDDGFADDLVDRVFDGAVARSQG</sequence>
<dbReference type="GO" id="GO:0003700">
    <property type="term" value="F:DNA-binding transcription factor activity"/>
    <property type="evidence" value="ECO:0007669"/>
    <property type="project" value="TreeGrafter"/>
</dbReference>
<dbReference type="SUPFAM" id="SSF48498">
    <property type="entry name" value="Tetracyclin repressor-like, C-terminal domain"/>
    <property type="match status" value="1"/>
</dbReference>
<dbReference type="Pfam" id="PF16859">
    <property type="entry name" value="TetR_C_11"/>
    <property type="match status" value="1"/>
</dbReference>
<keyword evidence="7" id="KW-1185">Reference proteome</keyword>
<keyword evidence="1" id="KW-0805">Transcription regulation</keyword>
<name>A0A418WET7_9PROT</name>
<evidence type="ECO:0000256" key="1">
    <source>
        <dbReference type="ARBA" id="ARBA00023015"/>
    </source>
</evidence>
<evidence type="ECO:0000313" key="7">
    <source>
        <dbReference type="Proteomes" id="UP000284605"/>
    </source>
</evidence>
<evidence type="ECO:0000256" key="3">
    <source>
        <dbReference type="ARBA" id="ARBA00023163"/>
    </source>
</evidence>
<dbReference type="Gene3D" id="1.10.357.10">
    <property type="entry name" value="Tetracycline Repressor, domain 2"/>
    <property type="match status" value="1"/>
</dbReference>
<organism evidence="6 7">
    <name type="scientific">Oleomonas cavernae</name>
    <dbReference type="NCBI Taxonomy" id="2320859"/>
    <lineage>
        <taxon>Bacteria</taxon>
        <taxon>Pseudomonadati</taxon>
        <taxon>Pseudomonadota</taxon>
        <taxon>Alphaproteobacteria</taxon>
        <taxon>Acetobacterales</taxon>
        <taxon>Acetobacteraceae</taxon>
        <taxon>Oleomonas</taxon>
    </lineage>
</organism>
<dbReference type="PROSITE" id="PS50977">
    <property type="entry name" value="HTH_TETR_2"/>
    <property type="match status" value="1"/>
</dbReference>
<feature type="domain" description="HTH tetR-type" evidence="5">
    <location>
        <begin position="14"/>
        <end position="75"/>
    </location>
</feature>
<reference evidence="6 7" key="1">
    <citation type="submission" date="2018-09" db="EMBL/GenBank/DDBJ databases">
        <authorList>
            <person name="Zhu H."/>
        </authorList>
    </citation>
    <scope>NUCLEOTIDE SEQUENCE [LARGE SCALE GENOMIC DNA]</scope>
    <source>
        <strain evidence="6 7">K1W22B-8</strain>
    </source>
</reference>
<evidence type="ECO:0000256" key="4">
    <source>
        <dbReference type="PROSITE-ProRule" id="PRU00335"/>
    </source>
</evidence>
<evidence type="ECO:0000313" key="6">
    <source>
        <dbReference type="EMBL" id="RJF88535.1"/>
    </source>
</evidence>
<proteinExistence type="predicted"/>
<dbReference type="InterPro" id="IPR050109">
    <property type="entry name" value="HTH-type_TetR-like_transc_reg"/>
</dbReference>
<dbReference type="AlphaFoldDB" id="A0A418WET7"/>
<feature type="DNA-binding region" description="H-T-H motif" evidence="4">
    <location>
        <begin position="38"/>
        <end position="57"/>
    </location>
</feature>
<protein>
    <submittedName>
        <fullName evidence="6">TetR family transcriptional regulator</fullName>
    </submittedName>
</protein>
<dbReference type="OrthoDB" id="9803547at2"/>
<accession>A0A418WET7</accession>
<gene>
    <name evidence="6" type="ORF">D3874_17245</name>
</gene>
<keyword evidence="2 4" id="KW-0238">DNA-binding</keyword>
<dbReference type="InterPro" id="IPR011075">
    <property type="entry name" value="TetR_C"/>
</dbReference>
<dbReference type="InterPro" id="IPR009057">
    <property type="entry name" value="Homeodomain-like_sf"/>
</dbReference>
<evidence type="ECO:0000259" key="5">
    <source>
        <dbReference type="PROSITE" id="PS50977"/>
    </source>
</evidence>
<dbReference type="PANTHER" id="PTHR30055">
    <property type="entry name" value="HTH-TYPE TRANSCRIPTIONAL REGULATOR RUTR"/>
    <property type="match status" value="1"/>
</dbReference>
<dbReference type="SUPFAM" id="SSF46689">
    <property type="entry name" value="Homeodomain-like"/>
    <property type="match status" value="1"/>
</dbReference>
<dbReference type="InterPro" id="IPR036271">
    <property type="entry name" value="Tet_transcr_reg_TetR-rel_C_sf"/>
</dbReference>
<dbReference type="RefSeq" id="WP_119779171.1">
    <property type="nucleotide sequence ID" value="NZ_QYUK01000011.1"/>
</dbReference>
<dbReference type="InterPro" id="IPR001647">
    <property type="entry name" value="HTH_TetR"/>
</dbReference>
<dbReference type="Proteomes" id="UP000284605">
    <property type="component" value="Unassembled WGS sequence"/>
</dbReference>
<dbReference type="PANTHER" id="PTHR30055:SF148">
    <property type="entry name" value="TETR-FAMILY TRANSCRIPTIONAL REGULATOR"/>
    <property type="match status" value="1"/>
</dbReference>
<dbReference type="EMBL" id="QYUK01000011">
    <property type="protein sequence ID" value="RJF88535.1"/>
    <property type="molecule type" value="Genomic_DNA"/>
</dbReference>
<evidence type="ECO:0000256" key="2">
    <source>
        <dbReference type="ARBA" id="ARBA00023125"/>
    </source>
</evidence>